<evidence type="ECO:0000256" key="1">
    <source>
        <dbReference type="ARBA" id="ARBA00004834"/>
    </source>
</evidence>
<dbReference type="PANTHER" id="PTHR43301:SF3">
    <property type="entry name" value="ARABINAN ENDO-1,5-ALPHA-L-ARABINOSIDASE A-RELATED"/>
    <property type="match status" value="1"/>
</dbReference>
<dbReference type="RefSeq" id="WP_231484599.1">
    <property type="nucleotide sequence ID" value="NZ_BAAAZO010000009.1"/>
</dbReference>
<dbReference type="InterPro" id="IPR006710">
    <property type="entry name" value="Glyco_hydro_43"/>
</dbReference>
<dbReference type="SUPFAM" id="SSF75005">
    <property type="entry name" value="Arabinanase/levansucrase/invertase"/>
    <property type="match status" value="1"/>
</dbReference>
<dbReference type="EMBL" id="BAAAZO010000009">
    <property type="protein sequence ID" value="GAA3624942.1"/>
    <property type="molecule type" value="Genomic_DNA"/>
</dbReference>
<evidence type="ECO:0000313" key="6">
    <source>
        <dbReference type="EMBL" id="GAA3624942.1"/>
    </source>
</evidence>
<dbReference type="PANTHER" id="PTHR43301">
    <property type="entry name" value="ARABINAN ENDO-1,5-ALPHA-L-ARABINOSIDASE"/>
    <property type="match status" value="1"/>
</dbReference>
<keyword evidence="7" id="KW-1185">Reference proteome</keyword>
<dbReference type="Gene3D" id="2.115.10.20">
    <property type="entry name" value="Glycosyl hydrolase domain, family 43"/>
    <property type="match status" value="1"/>
</dbReference>
<evidence type="ECO:0000256" key="3">
    <source>
        <dbReference type="ARBA" id="ARBA00022801"/>
    </source>
</evidence>
<dbReference type="InterPro" id="IPR016840">
    <property type="entry name" value="Glyco_hydro_43_endo_a_Ara-ase"/>
</dbReference>
<keyword evidence="4 5" id="KW-0326">Glycosidase</keyword>
<evidence type="ECO:0000256" key="2">
    <source>
        <dbReference type="ARBA" id="ARBA00009865"/>
    </source>
</evidence>
<protein>
    <submittedName>
        <fullName evidence="6">Arabinan endo-1,5-alpha-L-arabinosidase</fullName>
    </submittedName>
</protein>
<evidence type="ECO:0000313" key="7">
    <source>
        <dbReference type="Proteomes" id="UP001501074"/>
    </source>
</evidence>
<comment type="caution">
    <text evidence="6">The sequence shown here is derived from an EMBL/GenBank/DDBJ whole genome shotgun (WGS) entry which is preliminary data.</text>
</comment>
<evidence type="ECO:0000256" key="5">
    <source>
        <dbReference type="PIRNR" id="PIRNR026534"/>
    </source>
</evidence>
<sequence>MSSVFSVPSGVRRNGWRGRTRIAGLVAAALVAAAVVPTALHLRSAGAAEYPGPGAVSGNVAVHDPSMVKGPDGTYLLAATAPGIALRTSTDRTKFTYTGLAFPNGTATWTDEYTGTSNGNLWAPDLSYQNGKYYLYYSASSFGKNKSAIFLATSTTGKPGSWTNQGKIYSTTTSSDHNAIDPNLVIDRSGKWYLSLGSFWTGIKMIELNPTTGKRISSSSTVSSIARRSGSTAIEAPAVIYHAGYYYLFTSWDACCQGTSSTYKIMVGRSKTITGPYKDRPGTLLTAGGGTQILGTHGTIVGPGGQSVIQDGDGDVLVYHYYDGADNGVAKLGINRLTWDSSNWPAVS</sequence>
<name>A0ABP7A4W7_9ACTN</name>
<dbReference type="PIRSF" id="PIRSF026534">
    <property type="entry name" value="Endo_alpha-L-arabinosidase"/>
    <property type="match status" value="1"/>
</dbReference>
<reference evidence="7" key="1">
    <citation type="journal article" date="2019" name="Int. J. Syst. Evol. Microbiol.">
        <title>The Global Catalogue of Microorganisms (GCM) 10K type strain sequencing project: providing services to taxonomists for standard genome sequencing and annotation.</title>
        <authorList>
            <consortium name="The Broad Institute Genomics Platform"/>
            <consortium name="The Broad Institute Genome Sequencing Center for Infectious Disease"/>
            <person name="Wu L."/>
            <person name="Ma J."/>
        </authorList>
    </citation>
    <scope>NUCLEOTIDE SEQUENCE [LARGE SCALE GENOMIC DNA]</scope>
    <source>
        <strain evidence="7">JCM 16902</strain>
    </source>
</reference>
<accession>A0ABP7A4W7</accession>
<organism evidence="6 7">
    <name type="scientific">Kineosporia mesophila</name>
    <dbReference type="NCBI Taxonomy" id="566012"/>
    <lineage>
        <taxon>Bacteria</taxon>
        <taxon>Bacillati</taxon>
        <taxon>Actinomycetota</taxon>
        <taxon>Actinomycetes</taxon>
        <taxon>Kineosporiales</taxon>
        <taxon>Kineosporiaceae</taxon>
        <taxon>Kineosporia</taxon>
    </lineage>
</organism>
<comment type="similarity">
    <text evidence="2 5">Belongs to the glycosyl hydrolase 43 family.</text>
</comment>
<dbReference type="InterPro" id="IPR050727">
    <property type="entry name" value="GH43_arabinanases"/>
</dbReference>
<dbReference type="InterPro" id="IPR023296">
    <property type="entry name" value="Glyco_hydro_beta-prop_sf"/>
</dbReference>
<proteinExistence type="inferred from homology"/>
<gene>
    <name evidence="6" type="ORF">GCM10022223_47550</name>
</gene>
<dbReference type="CDD" id="cd08998">
    <property type="entry name" value="GH43_Arb43a-like"/>
    <property type="match status" value="1"/>
</dbReference>
<comment type="pathway">
    <text evidence="1 5">Glycan metabolism; L-arabinan degradation.</text>
</comment>
<dbReference type="Pfam" id="PF04616">
    <property type="entry name" value="Glyco_hydro_43"/>
    <property type="match status" value="1"/>
</dbReference>
<evidence type="ECO:0000256" key="4">
    <source>
        <dbReference type="ARBA" id="ARBA00023295"/>
    </source>
</evidence>
<keyword evidence="3 5" id="KW-0378">Hydrolase</keyword>
<dbReference type="Proteomes" id="UP001501074">
    <property type="component" value="Unassembled WGS sequence"/>
</dbReference>